<keyword evidence="1" id="KW-0378">Hydrolase</keyword>
<accession>A0ACC3TAW0</accession>
<comment type="caution">
    <text evidence="1">The sequence shown here is derived from an EMBL/GenBank/DDBJ whole genome shotgun (WGS) entry which is preliminary data.</text>
</comment>
<sequence>MNFPPPLSLTSCRLIVGLVLLLGLTLNVSFSDAAALPEIFYTTVIEPPVYVTVTSCTLGTTDVVVGTVIVTETISPISAVANVATDTQVVPVTTTINEVATSTLLTTVQPTTTDFVVATVTTDNGMTSPTSQVSSTTSTSTFTSTIDSTSISSSSSTTSSSSSTSTIASTSIISSSSTASSSSYTSTIDSTSTISSSSTTSIEVSSTSTTAVASTYPAEVSPTAANDVTVSSSATAAPTYESSSVGSVSGSLAYLAPSSSYSSTVTLPTSSDSVGLSSSTTPSEPSSPTITTIPSGYASSTATSSQVTTSTTTTIYTTVTITITWSWTTISTDLETATPSSVYITPTSESSTETAAIQSTTSMPISASATAAADSSSPLLSTSTTTSSISSSTSSGIATSVVEVATSTSTSAIRGPSSASSTPLSTIIPYALTYSPYTDSSDCKSGDEVAADLAIIAAKGISTVRIYGTDCNSLNTVESAAATYSLRLIQGLWIDATGVDSIDSGLSQLISWGSTNSNWDMIAMITVGNEAVQDGFVTVSDLMTKISSVRTQLRNAGYMGPITTAETPNVFISNPELCTSDLLDLVAINAQPYFDEHATAETAGEFDLGQIQLTQAACNGKDVFITETGYPSSGIKNFNNVPSVENQQIAIQSILEATNGNVTMFTMYNDLWKPLGPYQVEQSFGIIQLLS</sequence>
<name>A0ACC3TAW0_LIPKO</name>
<protein>
    <submittedName>
        <fullName evidence="1">Glycoside hydrolase superfamily</fullName>
    </submittedName>
</protein>
<proteinExistence type="predicted"/>
<evidence type="ECO:0000313" key="2">
    <source>
        <dbReference type="Proteomes" id="UP001433508"/>
    </source>
</evidence>
<keyword evidence="2" id="KW-1185">Reference proteome</keyword>
<organism evidence="1 2">
    <name type="scientific">Lipomyces kononenkoae</name>
    <name type="common">Yeast</name>
    <dbReference type="NCBI Taxonomy" id="34357"/>
    <lineage>
        <taxon>Eukaryota</taxon>
        <taxon>Fungi</taxon>
        <taxon>Dikarya</taxon>
        <taxon>Ascomycota</taxon>
        <taxon>Saccharomycotina</taxon>
        <taxon>Lipomycetes</taxon>
        <taxon>Lipomycetales</taxon>
        <taxon>Lipomycetaceae</taxon>
        <taxon>Lipomyces</taxon>
    </lineage>
</organism>
<dbReference type="EMBL" id="MU971337">
    <property type="protein sequence ID" value="KAK9240885.1"/>
    <property type="molecule type" value="Genomic_DNA"/>
</dbReference>
<evidence type="ECO:0000313" key="1">
    <source>
        <dbReference type="EMBL" id="KAK9240885.1"/>
    </source>
</evidence>
<dbReference type="Proteomes" id="UP001433508">
    <property type="component" value="Unassembled WGS sequence"/>
</dbReference>
<reference evidence="2" key="1">
    <citation type="journal article" date="2024" name="Front. Bioeng. Biotechnol.">
        <title>Genome-scale model development and genomic sequencing of the oleaginous clade Lipomyces.</title>
        <authorList>
            <person name="Czajka J.J."/>
            <person name="Han Y."/>
            <person name="Kim J."/>
            <person name="Mondo S.J."/>
            <person name="Hofstad B.A."/>
            <person name="Robles A."/>
            <person name="Haridas S."/>
            <person name="Riley R."/>
            <person name="LaButti K."/>
            <person name="Pangilinan J."/>
            <person name="Andreopoulos W."/>
            <person name="Lipzen A."/>
            <person name="Yan J."/>
            <person name="Wang M."/>
            <person name="Ng V."/>
            <person name="Grigoriev I.V."/>
            <person name="Spatafora J.W."/>
            <person name="Magnuson J.K."/>
            <person name="Baker S.E."/>
            <person name="Pomraning K.R."/>
        </authorList>
    </citation>
    <scope>NUCLEOTIDE SEQUENCE [LARGE SCALE GENOMIC DNA]</scope>
    <source>
        <strain evidence="2">CBS 7786</strain>
    </source>
</reference>
<gene>
    <name evidence="1" type="ORF">V1525DRAFT_142034</name>
</gene>